<dbReference type="PANTHER" id="PTHR30489">
    <property type="entry name" value="LIPOPROTEIN-RELEASING SYSTEM TRANSMEMBRANE PROTEIN LOLE"/>
    <property type="match status" value="1"/>
</dbReference>
<feature type="transmembrane region" description="Helical" evidence="8">
    <location>
        <begin position="20"/>
        <end position="46"/>
    </location>
</feature>
<dbReference type="GO" id="GO:0042953">
    <property type="term" value="P:lipoprotein transport"/>
    <property type="evidence" value="ECO:0007669"/>
    <property type="project" value="InterPro"/>
</dbReference>
<dbReference type="Proteomes" id="UP000885847">
    <property type="component" value="Unassembled WGS sequence"/>
</dbReference>
<evidence type="ECO:0000256" key="4">
    <source>
        <dbReference type="ARBA" id="ARBA00022475"/>
    </source>
</evidence>
<dbReference type="InterPro" id="IPR025857">
    <property type="entry name" value="MacB_PCD"/>
</dbReference>
<comment type="similarity">
    <text evidence="2">Belongs to the ABC-4 integral membrane protein family. LolC/E subfamily.</text>
</comment>
<evidence type="ECO:0000259" key="10">
    <source>
        <dbReference type="Pfam" id="PF12704"/>
    </source>
</evidence>
<reference evidence="11" key="1">
    <citation type="journal article" date="2020" name="mSystems">
        <title>Genome- and Community-Level Interaction Insights into Carbon Utilization and Element Cycling Functions of Hydrothermarchaeota in Hydrothermal Sediment.</title>
        <authorList>
            <person name="Zhou Z."/>
            <person name="Liu Y."/>
            <person name="Xu W."/>
            <person name="Pan J."/>
            <person name="Luo Z.H."/>
            <person name="Li M."/>
        </authorList>
    </citation>
    <scope>NUCLEOTIDE SEQUENCE [LARGE SCALE GENOMIC DNA]</scope>
    <source>
        <strain evidence="11">HyVt-102</strain>
    </source>
</reference>
<dbReference type="InterPro" id="IPR051447">
    <property type="entry name" value="Lipoprotein-release_system"/>
</dbReference>
<accession>A0A7C0VDN0</accession>
<comment type="caution">
    <text evidence="11">The sequence shown here is derived from an EMBL/GenBank/DDBJ whole genome shotgun (WGS) entry which is preliminary data.</text>
</comment>
<comment type="subcellular location">
    <subcellularLocation>
        <location evidence="1">Cell membrane</location>
        <topology evidence="1">Multi-pass membrane protein</topology>
    </subcellularLocation>
</comment>
<feature type="domain" description="ABC3 transporter permease C-terminal" evidence="9">
    <location>
        <begin position="271"/>
        <end position="397"/>
    </location>
</feature>
<sequence>MNFIFFIAKRYIRIKKGEFFRSLITIFSVTGVALGVATLIVVLSVMNGMSNDLREKILGTNGHIMVSKFYGEEIYNVNAVIDSIKHNIPEVVGATPYIFSKILIRHGNFTDGVIIRGVDTLTMDQVSNLRKKVILGRFDVSDNGVVLGNYLADGLRAHVGDTVEIAVPFGGIPTPFGILPRAERFVVKGIFDVGMYEFNATLALVSIEKAKGLLGRSGVTGIELSIKDIYKAPEVSRKLVLLLGYPYRVRNWIEMNRNLFAALKLEKFAMFIILALIVVVAAFNIASILIMIVLEKTREIGILRAMGATGRKIMRIFMIDGLLVGGIGTTTGLIIGYVLCWALGKYKFISLPADVYFLDKLPVKMQPLDFLIVGVSAIIISFLATIYPALRASKMDPVEAIRNE</sequence>
<evidence type="ECO:0000256" key="5">
    <source>
        <dbReference type="ARBA" id="ARBA00022692"/>
    </source>
</evidence>
<dbReference type="InterPro" id="IPR011925">
    <property type="entry name" value="LolCE_TM"/>
</dbReference>
<evidence type="ECO:0000256" key="2">
    <source>
        <dbReference type="ARBA" id="ARBA00005236"/>
    </source>
</evidence>
<keyword evidence="11" id="KW-0449">Lipoprotein</keyword>
<organism evidence="11">
    <name type="scientific">candidate division WOR-3 bacterium</name>
    <dbReference type="NCBI Taxonomy" id="2052148"/>
    <lineage>
        <taxon>Bacteria</taxon>
        <taxon>Bacteria division WOR-3</taxon>
    </lineage>
</organism>
<dbReference type="Pfam" id="PF02687">
    <property type="entry name" value="FtsX"/>
    <property type="match status" value="1"/>
</dbReference>
<dbReference type="AlphaFoldDB" id="A0A7C0VDN0"/>
<evidence type="ECO:0000256" key="6">
    <source>
        <dbReference type="ARBA" id="ARBA00022989"/>
    </source>
</evidence>
<dbReference type="InterPro" id="IPR003838">
    <property type="entry name" value="ABC3_permease_C"/>
</dbReference>
<evidence type="ECO:0000256" key="1">
    <source>
        <dbReference type="ARBA" id="ARBA00004651"/>
    </source>
</evidence>
<dbReference type="PANTHER" id="PTHR30489:SF0">
    <property type="entry name" value="LIPOPROTEIN-RELEASING SYSTEM TRANSMEMBRANE PROTEIN LOLE"/>
    <property type="match status" value="1"/>
</dbReference>
<keyword evidence="4" id="KW-1003">Cell membrane</keyword>
<keyword evidence="6 8" id="KW-1133">Transmembrane helix</keyword>
<name>A0A7C0VDN0_UNCW3</name>
<dbReference type="EMBL" id="DQWE01000242">
    <property type="protein sequence ID" value="HDI83138.1"/>
    <property type="molecule type" value="Genomic_DNA"/>
</dbReference>
<dbReference type="GO" id="GO:0044874">
    <property type="term" value="P:lipoprotein localization to outer membrane"/>
    <property type="evidence" value="ECO:0007669"/>
    <property type="project" value="TreeGrafter"/>
</dbReference>
<keyword evidence="3" id="KW-0813">Transport</keyword>
<keyword evidence="5 8" id="KW-0812">Transmembrane</keyword>
<dbReference type="Pfam" id="PF12704">
    <property type="entry name" value="MacB_PCD"/>
    <property type="match status" value="1"/>
</dbReference>
<feature type="domain" description="MacB-like periplasmic core" evidence="10">
    <location>
        <begin position="25"/>
        <end position="238"/>
    </location>
</feature>
<dbReference type="GO" id="GO:0098797">
    <property type="term" value="C:plasma membrane protein complex"/>
    <property type="evidence" value="ECO:0007669"/>
    <property type="project" value="TreeGrafter"/>
</dbReference>
<evidence type="ECO:0000259" key="9">
    <source>
        <dbReference type="Pfam" id="PF02687"/>
    </source>
</evidence>
<gene>
    <name evidence="11" type="ORF">ENF18_05045</name>
</gene>
<keyword evidence="7 8" id="KW-0472">Membrane</keyword>
<feature type="transmembrane region" description="Helical" evidence="8">
    <location>
        <begin position="315"/>
        <end position="344"/>
    </location>
</feature>
<feature type="transmembrane region" description="Helical" evidence="8">
    <location>
        <begin position="370"/>
        <end position="390"/>
    </location>
</feature>
<evidence type="ECO:0000256" key="8">
    <source>
        <dbReference type="SAM" id="Phobius"/>
    </source>
</evidence>
<proteinExistence type="inferred from homology"/>
<protein>
    <submittedName>
        <fullName evidence="11">Lipoprotein-releasing ABC transporter permease subunit</fullName>
    </submittedName>
</protein>
<evidence type="ECO:0000256" key="7">
    <source>
        <dbReference type="ARBA" id="ARBA00023136"/>
    </source>
</evidence>
<dbReference type="NCBIfam" id="TIGR02212">
    <property type="entry name" value="lolCE"/>
    <property type="match status" value="1"/>
</dbReference>
<feature type="transmembrane region" description="Helical" evidence="8">
    <location>
        <begin position="268"/>
        <end position="294"/>
    </location>
</feature>
<evidence type="ECO:0000256" key="3">
    <source>
        <dbReference type="ARBA" id="ARBA00022448"/>
    </source>
</evidence>
<evidence type="ECO:0000313" key="11">
    <source>
        <dbReference type="EMBL" id="HDI83138.1"/>
    </source>
</evidence>